<proteinExistence type="predicted"/>
<organism evidence="1">
    <name type="scientific">Blackfly microvirus SF02</name>
    <dbReference type="NCBI Taxonomy" id="2576452"/>
    <lineage>
        <taxon>Viruses</taxon>
        <taxon>Monodnaviria</taxon>
        <taxon>Sangervirae</taxon>
        <taxon>Phixviricota</taxon>
        <taxon>Malgrandaviricetes</taxon>
        <taxon>Petitvirales</taxon>
        <taxon>Microviridae</taxon>
        <taxon>Microvirus</taxon>
    </lineage>
</organism>
<reference evidence="1" key="1">
    <citation type="submission" date="2018-12" db="EMBL/GenBank/DDBJ databases">
        <title>Singled stranded DNA viruses identified in blackflies (Austrosimulium ungulatum) sampled in New Zealand.</title>
        <authorList>
            <person name="Kraberger S."/>
            <person name="Fontenele R.S."/>
            <person name="Schmidlin K."/>
            <person name="Walters M."/>
            <person name="Varsani A."/>
        </authorList>
    </citation>
    <scope>NUCLEOTIDE SEQUENCE [LARGE SCALE GENOMIC DNA]</scope>
    <source>
        <strain evidence="1">130</strain>
    </source>
</reference>
<sequence length="141" mass="15519">MTERAKSGLYWPHDRVLTPVGTVSMTRQEFAEECDINVLMARYEKVGQLPQNLNGQVPQYLDLCDVPDFQEAFELVADASRAFMSLPAGVRAEFGNNPAEFVTFAENPANIEQMRAWNLAPPAPVVPEPVTAPVISPSTAI</sequence>
<dbReference type="Proteomes" id="UP000322246">
    <property type="component" value="Segment"/>
</dbReference>
<dbReference type="InterPro" id="IPR014131">
    <property type="entry name" value="Chlamydia_phage_Vp3"/>
</dbReference>
<dbReference type="EMBL" id="MK249195">
    <property type="protein sequence ID" value="QCQ84945.1"/>
    <property type="molecule type" value="Genomic_DNA"/>
</dbReference>
<accession>A0A4P8PSJ9</accession>
<name>A0A4P8PSJ9_9VIRU</name>
<protein>
    <submittedName>
        <fullName evidence="1">Internal scaffolding protein</fullName>
    </submittedName>
</protein>
<evidence type="ECO:0000313" key="1">
    <source>
        <dbReference type="EMBL" id="QCQ84945.1"/>
    </source>
</evidence>
<dbReference type="Pfam" id="PF09675">
    <property type="entry name" value="Chlamy_scaf"/>
    <property type="match status" value="1"/>
</dbReference>